<dbReference type="AlphaFoldDB" id="A0A5D0UEF4"/>
<dbReference type="InterPro" id="IPR028087">
    <property type="entry name" value="Tad_N"/>
</dbReference>
<keyword evidence="1" id="KW-0812">Transmembrane</keyword>
<dbReference type="EMBL" id="VSFF01000005">
    <property type="protein sequence ID" value="TYC15489.1"/>
    <property type="molecule type" value="Genomic_DNA"/>
</dbReference>
<evidence type="ECO:0000256" key="1">
    <source>
        <dbReference type="SAM" id="Phobius"/>
    </source>
</evidence>
<sequence length="138" mass="14293">MVRRGVRRVALRSDRGSGTVWVLAFAAVIWVCGVAAVAVGGVRGVRHRADAAADLAALAGAAKAVEGTGVACGRAKSIAAEYRTRLTRCQVRGEIVEVSVTADMRVPMGIGGVSVVSRARAGPTGSERRSLARRSSLH</sequence>
<accession>A0A5D0UEF4</accession>
<dbReference type="OrthoDB" id="3483830at2"/>
<comment type="caution">
    <text evidence="3">The sequence shown here is derived from an EMBL/GenBank/DDBJ whole genome shotgun (WGS) entry which is preliminary data.</text>
</comment>
<feature type="transmembrane region" description="Helical" evidence="1">
    <location>
        <begin position="20"/>
        <end position="42"/>
    </location>
</feature>
<dbReference type="NCBIfam" id="TIGR03816">
    <property type="entry name" value="tadE_like_DECH"/>
    <property type="match status" value="1"/>
</dbReference>
<keyword evidence="4" id="KW-1185">Reference proteome</keyword>
<evidence type="ECO:0000313" key="3">
    <source>
        <dbReference type="EMBL" id="TYC15489.1"/>
    </source>
</evidence>
<feature type="domain" description="Putative Flp pilus-assembly TadG-like N-terminal" evidence="2">
    <location>
        <begin position="16"/>
        <end position="62"/>
    </location>
</feature>
<name>A0A5D0UEF4_9ACTN</name>
<dbReference type="Proteomes" id="UP000322634">
    <property type="component" value="Unassembled WGS sequence"/>
</dbReference>
<reference evidence="3 4" key="1">
    <citation type="submission" date="2019-08" db="EMBL/GenBank/DDBJ databases">
        <title>Actinomadura sp. nov. CYP1-5 isolated from mountain soil.</title>
        <authorList>
            <person name="Songsumanus A."/>
            <person name="Kuncharoen N."/>
            <person name="Kudo T."/>
            <person name="Yuki M."/>
            <person name="Igarashi Y."/>
            <person name="Tanasupawat S."/>
        </authorList>
    </citation>
    <scope>NUCLEOTIDE SEQUENCE [LARGE SCALE GENOMIC DNA]</scope>
    <source>
        <strain evidence="3 4">GKU157</strain>
    </source>
</reference>
<protein>
    <submittedName>
        <fullName evidence="3">Flp pilus-assembly TadE/G-like family protein</fullName>
    </submittedName>
</protein>
<keyword evidence="1" id="KW-0472">Membrane</keyword>
<evidence type="ECO:0000313" key="4">
    <source>
        <dbReference type="Proteomes" id="UP000322634"/>
    </source>
</evidence>
<dbReference type="InterPro" id="IPR021202">
    <property type="entry name" value="Rv3654c-like"/>
</dbReference>
<gene>
    <name evidence="3" type="ORF">FXF65_13995</name>
</gene>
<keyword evidence="1" id="KW-1133">Transmembrane helix</keyword>
<organism evidence="3 4">
    <name type="scientific">Actinomadura syzygii</name>
    <dbReference type="NCBI Taxonomy" id="1427538"/>
    <lineage>
        <taxon>Bacteria</taxon>
        <taxon>Bacillati</taxon>
        <taxon>Actinomycetota</taxon>
        <taxon>Actinomycetes</taxon>
        <taxon>Streptosporangiales</taxon>
        <taxon>Thermomonosporaceae</taxon>
        <taxon>Actinomadura</taxon>
    </lineage>
</organism>
<dbReference type="Pfam" id="PF13400">
    <property type="entry name" value="Tad"/>
    <property type="match status" value="1"/>
</dbReference>
<evidence type="ECO:0000259" key="2">
    <source>
        <dbReference type="Pfam" id="PF13400"/>
    </source>
</evidence>
<proteinExistence type="predicted"/>